<dbReference type="Proteomes" id="UP000197138">
    <property type="component" value="Unassembled WGS sequence"/>
</dbReference>
<dbReference type="InterPro" id="IPR001841">
    <property type="entry name" value="Znf_RING"/>
</dbReference>
<evidence type="ECO:0000313" key="9">
    <source>
        <dbReference type="EMBL" id="PKI47683.1"/>
    </source>
</evidence>
<evidence type="ECO:0000313" key="11">
    <source>
        <dbReference type="Proteomes" id="UP000233551"/>
    </source>
</evidence>
<reference evidence="9 11" key="3">
    <citation type="submission" date="2017-11" db="EMBL/GenBank/DDBJ databases">
        <title>De-novo sequencing of pomegranate (Punica granatum L.) genome.</title>
        <authorList>
            <person name="Akparov Z."/>
            <person name="Amiraslanov A."/>
            <person name="Hajiyeva S."/>
            <person name="Abbasov M."/>
            <person name="Kaur K."/>
            <person name="Hamwieh A."/>
            <person name="Solovyev V."/>
            <person name="Salamov A."/>
            <person name="Braich B."/>
            <person name="Kosarev P."/>
            <person name="Mahmoud A."/>
            <person name="Hajiyev E."/>
            <person name="Babayeva S."/>
            <person name="Izzatullayeva V."/>
            <person name="Mammadov A."/>
            <person name="Mammadov A."/>
            <person name="Sharifova S."/>
            <person name="Ojaghi J."/>
            <person name="Eynullazada K."/>
            <person name="Bayramov B."/>
            <person name="Abdulazimova A."/>
            <person name="Shahmuradov I."/>
        </authorList>
    </citation>
    <scope>NUCLEOTIDE SEQUENCE [LARGE SCALE GENOMIC DNA]</scope>
    <source>
        <strain evidence="9">AG2017</strain>
        <strain evidence="11">cv. AG2017</strain>
        <tissue evidence="9">Leaf</tissue>
    </source>
</reference>
<feature type="domain" description="RING-type" evidence="7">
    <location>
        <begin position="295"/>
        <end position="330"/>
    </location>
</feature>
<dbReference type="CDD" id="cd16649">
    <property type="entry name" value="mRING-HC-C3HC5_CGRF1-like"/>
    <property type="match status" value="1"/>
</dbReference>
<evidence type="ECO:0000313" key="10">
    <source>
        <dbReference type="Proteomes" id="UP000197138"/>
    </source>
</evidence>
<dbReference type="GO" id="GO:0004842">
    <property type="term" value="F:ubiquitin-protein transferase activity"/>
    <property type="evidence" value="ECO:0007669"/>
    <property type="project" value="TreeGrafter"/>
</dbReference>
<protein>
    <recommendedName>
        <fullName evidence="7">RING-type domain-containing protein</fullName>
    </recommendedName>
</protein>
<feature type="coiled-coil region" evidence="5">
    <location>
        <begin position="151"/>
        <end position="196"/>
    </location>
</feature>
<evidence type="ECO:0000256" key="4">
    <source>
        <dbReference type="PROSITE-ProRule" id="PRU00175"/>
    </source>
</evidence>
<dbReference type="PANTHER" id="PTHR42647">
    <property type="entry name" value="SBP (S-RIBONUCLEASE BINDING PROTEIN) FAMILY PROTEIN"/>
    <property type="match status" value="1"/>
</dbReference>
<keyword evidence="2 4" id="KW-0863">Zinc-finger</keyword>
<dbReference type="PROSITE" id="PS50089">
    <property type="entry name" value="ZF_RING_2"/>
    <property type="match status" value="1"/>
</dbReference>
<dbReference type="InterPro" id="IPR013083">
    <property type="entry name" value="Znf_RING/FYVE/PHD"/>
</dbReference>
<sequence length="342" mass="38059">MAVEARHLNLFPPQLRPNREMIRPIDANACVASPYNYNLQMGYGLPLSGTTTVDTTGMLPMYSSPLTDSLPPKTPLKSDSGLTHNMPLLSRKRSREYSSPNQILPYTVQHRDNSCSTSSFSFLGEDISLQIEQQQLDIDHLIAQHMDKVRLEIEQRRKNQARKILEVIEERLVKRLRSKEDEIEKIAKMNWALEERIKSLCVENQIWRDLAQANEATANALRTNLEQVLSHVKDDVFAGGSASLNDGAVNNHHPLADDAESCCDSSGAGYDRAAGAGPSRDIGAEVLGVDDRRWCRSCRREEARVLLLPCRHLCLCTVCGSSLHTCPVCNSAKTASVHVNVS</sequence>
<dbReference type="EMBL" id="PGOL01002470">
    <property type="protein sequence ID" value="PKI47683.1"/>
    <property type="molecule type" value="Genomic_DNA"/>
</dbReference>
<dbReference type="Pfam" id="PF13920">
    <property type="entry name" value="zf-C3HC4_3"/>
    <property type="match status" value="1"/>
</dbReference>
<evidence type="ECO:0000256" key="5">
    <source>
        <dbReference type="SAM" id="Coils"/>
    </source>
</evidence>
<feature type="region of interest" description="Disordered" evidence="6">
    <location>
        <begin position="64"/>
        <end position="85"/>
    </location>
</feature>
<keyword evidence="3" id="KW-0862">Zinc</keyword>
<dbReference type="Gene3D" id="3.30.40.10">
    <property type="entry name" value="Zinc/RING finger domain, C3HC4 (zinc finger)"/>
    <property type="match status" value="1"/>
</dbReference>
<evidence type="ECO:0000256" key="3">
    <source>
        <dbReference type="ARBA" id="ARBA00022833"/>
    </source>
</evidence>
<dbReference type="AlphaFoldDB" id="A0A218X7Z1"/>
<dbReference type="STRING" id="22663.A0A218X7Z1"/>
<dbReference type="GO" id="GO:0008270">
    <property type="term" value="F:zinc ion binding"/>
    <property type="evidence" value="ECO:0007669"/>
    <property type="project" value="UniProtKB-KW"/>
</dbReference>
<keyword evidence="5" id="KW-0175">Coiled coil</keyword>
<keyword evidence="11" id="KW-1185">Reference proteome</keyword>
<gene>
    <name evidence="8" type="ORF">CDL15_Pgr007084</name>
    <name evidence="9" type="ORF">CRG98_031969</name>
</gene>
<proteinExistence type="predicted"/>
<organism evidence="8 10">
    <name type="scientific">Punica granatum</name>
    <name type="common">Pomegranate</name>
    <dbReference type="NCBI Taxonomy" id="22663"/>
    <lineage>
        <taxon>Eukaryota</taxon>
        <taxon>Viridiplantae</taxon>
        <taxon>Streptophyta</taxon>
        <taxon>Embryophyta</taxon>
        <taxon>Tracheophyta</taxon>
        <taxon>Spermatophyta</taxon>
        <taxon>Magnoliopsida</taxon>
        <taxon>eudicotyledons</taxon>
        <taxon>Gunneridae</taxon>
        <taxon>Pentapetalae</taxon>
        <taxon>rosids</taxon>
        <taxon>malvids</taxon>
        <taxon>Myrtales</taxon>
        <taxon>Lythraceae</taxon>
        <taxon>Punica</taxon>
    </lineage>
</organism>
<reference evidence="8" key="2">
    <citation type="submission" date="2017-06" db="EMBL/GenBank/DDBJ databases">
        <title>The pomegranate genome and the genomics of punicalagin biosynthesis.</title>
        <authorList>
            <person name="Xu C."/>
        </authorList>
    </citation>
    <scope>NUCLEOTIDE SEQUENCE [LARGE SCALE GENOMIC DNA]</scope>
    <source>
        <tissue evidence="8">Fresh leaf</tissue>
    </source>
</reference>
<keyword evidence="1" id="KW-0479">Metal-binding</keyword>
<dbReference type="PANTHER" id="PTHR42647:SF12">
    <property type="entry name" value="BOI-RELATED E3 UBIQUITIN-PROTEIN LIGASE 2-RELATED"/>
    <property type="match status" value="1"/>
</dbReference>
<dbReference type="Proteomes" id="UP000233551">
    <property type="component" value="Unassembled WGS sequence"/>
</dbReference>
<dbReference type="GeneID" id="116192359"/>
<comment type="caution">
    <text evidence="8">The sequence shown here is derived from an EMBL/GenBank/DDBJ whole genome shotgun (WGS) entry which is preliminary data.</text>
</comment>
<dbReference type="GO" id="GO:0043067">
    <property type="term" value="P:regulation of programmed cell death"/>
    <property type="evidence" value="ECO:0007669"/>
    <property type="project" value="TreeGrafter"/>
</dbReference>
<evidence type="ECO:0000313" key="8">
    <source>
        <dbReference type="EMBL" id="OWM81053.1"/>
    </source>
</evidence>
<accession>A0A218X7Z1</accession>
<reference evidence="10" key="1">
    <citation type="journal article" date="2017" name="Plant J.">
        <title>The pomegranate (Punica granatum L.) genome and the genomics of punicalagin biosynthesis.</title>
        <authorList>
            <person name="Qin G."/>
            <person name="Xu C."/>
            <person name="Ming R."/>
            <person name="Tang H."/>
            <person name="Guyot R."/>
            <person name="Kramer E.M."/>
            <person name="Hu Y."/>
            <person name="Yi X."/>
            <person name="Qi Y."/>
            <person name="Xu X."/>
            <person name="Gao Z."/>
            <person name="Pan H."/>
            <person name="Jian J."/>
            <person name="Tian Y."/>
            <person name="Yue Z."/>
            <person name="Xu Y."/>
        </authorList>
    </citation>
    <scope>NUCLEOTIDE SEQUENCE [LARGE SCALE GENOMIC DNA]</scope>
    <source>
        <strain evidence="10">cv. Dabenzi</strain>
    </source>
</reference>
<dbReference type="EMBL" id="MTKT01002214">
    <property type="protein sequence ID" value="OWM81053.1"/>
    <property type="molecule type" value="Genomic_DNA"/>
</dbReference>
<evidence type="ECO:0000256" key="1">
    <source>
        <dbReference type="ARBA" id="ARBA00022723"/>
    </source>
</evidence>
<evidence type="ECO:0000256" key="6">
    <source>
        <dbReference type="SAM" id="MobiDB-lite"/>
    </source>
</evidence>
<evidence type="ECO:0000256" key="2">
    <source>
        <dbReference type="ARBA" id="ARBA00022771"/>
    </source>
</evidence>
<name>A0A218X7Z1_PUNGR</name>
<evidence type="ECO:0000259" key="7">
    <source>
        <dbReference type="PROSITE" id="PS50089"/>
    </source>
</evidence>
<dbReference type="OrthoDB" id="1711136at2759"/>